<comment type="catalytic activity">
    <reaction evidence="1">
        <text>ATP + protein L-histidine = ADP + protein N-phospho-L-histidine.</text>
        <dbReference type="EC" id="2.7.13.3"/>
    </reaction>
</comment>
<dbReference type="EMBL" id="CP043538">
    <property type="protein sequence ID" value="QGY00684.1"/>
    <property type="molecule type" value="Genomic_DNA"/>
</dbReference>
<accession>A0A6B9FHW9</accession>
<dbReference type="GO" id="GO:0003677">
    <property type="term" value="F:DNA binding"/>
    <property type="evidence" value="ECO:0007669"/>
    <property type="project" value="InterPro"/>
</dbReference>
<feature type="domain" description="HTH cro/C1-type" evidence="7">
    <location>
        <begin position="274"/>
        <end position="303"/>
    </location>
</feature>
<reference evidence="8 9" key="2">
    <citation type="journal article" date="2013" name="Genome Announc.">
        <title>Draft Genome Sequence of Methylobacterium mesophilicum Strain SR1.6/6, Isolated from Citrus sinensis.</title>
        <authorList>
            <person name="Marinho Almeida D."/>
            <person name="Dini-Andreote F."/>
            <person name="Camargo Neves A.A."/>
            <person name="Juca Ramos R.T."/>
            <person name="Andreote F.D."/>
            <person name="Carneiro A.R."/>
            <person name="Oliveira de Souza Lima A."/>
            <person name="Caracciolo Gomes de Sa P.H."/>
            <person name="Ribeiro Barbosa M.S."/>
            <person name="Araujo W.L."/>
            <person name="Silva A."/>
        </authorList>
    </citation>
    <scope>NUCLEOTIDE SEQUENCE [LARGE SCALE GENOMIC DNA]</scope>
    <source>
        <strain evidence="8 9">SR1.6/6</strain>
    </source>
</reference>
<dbReference type="InterPro" id="IPR000700">
    <property type="entry name" value="PAS-assoc_C"/>
</dbReference>
<sequence length="341" mass="38105">MFHSALSALTFSSGEFLTITESRGVSGAWSWIFAGGDQVWSPGFYRLLGLVPNAAKANYDLLLSLIHPEDRHRLPSLAEVRQGHVPREVTVRVIRPNGTIRTLSLTMEVRFSAEGRPVAISGMALDVSDREQLVQLRHEERRRRGALYLTEHIATFSVGLDLIRELPFEVAQVHGLPFEEISVDPYIMIVPEERGAFQAVAAEQIERRTFFQGTAHERLANGELWHFRILTMPVWDPDGTYLGRSGLKFPVRTGARLPAALHTGLEQSVTGHHLRAARALLDWSMMDLARASGLSHSTVRRLEEDSEHRGSRSRLHAAEALRRAGVRFVVMEDGTLAVARA</sequence>
<dbReference type="SUPFAM" id="SSF47413">
    <property type="entry name" value="lambda repressor-like DNA-binding domains"/>
    <property type="match status" value="1"/>
</dbReference>
<dbReference type="InterPro" id="IPR052162">
    <property type="entry name" value="Sensor_kinase/Photoreceptor"/>
</dbReference>
<dbReference type="CDD" id="cd00093">
    <property type="entry name" value="HTH_XRE"/>
    <property type="match status" value="1"/>
</dbReference>
<name>A0A6B9FHW9_9HYPH</name>
<dbReference type="CDD" id="cd00130">
    <property type="entry name" value="PAS"/>
    <property type="match status" value="1"/>
</dbReference>
<gene>
    <name evidence="8" type="ORF">MMSR116_01235</name>
</gene>
<dbReference type="InterPro" id="IPR001387">
    <property type="entry name" value="Cro/C1-type_HTH"/>
</dbReference>
<dbReference type="Gene3D" id="1.10.260.40">
    <property type="entry name" value="lambda repressor-like DNA-binding domains"/>
    <property type="match status" value="1"/>
</dbReference>
<dbReference type="EC" id="2.7.13.3" evidence="2"/>
<evidence type="ECO:0000256" key="4">
    <source>
        <dbReference type="ARBA" id="ARBA00022679"/>
    </source>
</evidence>
<evidence type="ECO:0000256" key="2">
    <source>
        <dbReference type="ARBA" id="ARBA00012438"/>
    </source>
</evidence>
<dbReference type="Pfam" id="PF08447">
    <property type="entry name" value="PAS_3"/>
    <property type="match status" value="1"/>
</dbReference>
<dbReference type="RefSeq" id="WP_010686781.1">
    <property type="nucleotide sequence ID" value="NZ_CP043538.1"/>
</dbReference>
<dbReference type="InterPro" id="IPR010982">
    <property type="entry name" value="Lambda_DNA-bd_dom_sf"/>
</dbReference>
<reference evidence="8 9" key="1">
    <citation type="journal article" date="2012" name="Genet. Mol. Biol.">
        <title>Analysis of 16S rRNA and mxaF genes revealing insights into Methylobacterium niche-specific plant association.</title>
        <authorList>
            <person name="Dourado M.N."/>
            <person name="Andreote F.D."/>
            <person name="Dini-Andreote F."/>
            <person name="Conti R."/>
            <person name="Araujo J.M."/>
            <person name="Araujo W.L."/>
        </authorList>
    </citation>
    <scope>NUCLEOTIDE SEQUENCE [LARGE SCALE GENOMIC DNA]</scope>
    <source>
        <strain evidence="8 9">SR1.6/6</strain>
    </source>
</reference>
<dbReference type="AlphaFoldDB" id="A0A6B9FHW9"/>
<evidence type="ECO:0000259" key="6">
    <source>
        <dbReference type="PROSITE" id="PS50113"/>
    </source>
</evidence>
<proteinExistence type="predicted"/>
<dbReference type="SMART" id="SM00086">
    <property type="entry name" value="PAC"/>
    <property type="match status" value="1"/>
</dbReference>
<dbReference type="Gene3D" id="3.30.450.20">
    <property type="entry name" value="PAS domain"/>
    <property type="match status" value="1"/>
</dbReference>
<keyword evidence="5" id="KW-0418">Kinase</keyword>
<evidence type="ECO:0000313" key="9">
    <source>
        <dbReference type="Proteomes" id="UP000012488"/>
    </source>
</evidence>
<dbReference type="Proteomes" id="UP000012488">
    <property type="component" value="Chromosome"/>
</dbReference>
<evidence type="ECO:0000259" key="7">
    <source>
        <dbReference type="PROSITE" id="PS50943"/>
    </source>
</evidence>
<evidence type="ECO:0000256" key="3">
    <source>
        <dbReference type="ARBA" id="ARBA00022553"/>
    </source>
</evidence>
<dbReference type="Gene3D" id="2.10.70.100">
    <property type="match status" value="1"/>
</dbReference>
<dbReference type="PROSITE" id="PS50113">
    <property type="entry name" value="PAC"/>
    <property type="match status" value="1"/>
</dbReference>
<dbReference type="PANTHER" id="PTHR43304:SF1">
    <property type="entry name" value="PAC DOMAIN-CONTAINING PROTEIN"/>
    <property type="match status" value="1"/>
</dbReference>
<dbReference type="PROSITE" id="PS50943">
    <property type="entry name" value="HTH_CROC1"/>
    <property type="match status" value="1"/>
</dbReference>
<dbReference type="InterPro" id="IPR013655">
    <property type="entry name" value="PAS_fold_3"/>
</dbReference>
<dbReference type="KEGG" id="mmes:MMSR116_01235"/>
<keyword evidence="4" id="KW-0808">Transferase</keyword>
<dbReference type="OrthoDB" id="3782725at2"/>
<dbReference type="InterPro" id="IPR000014">
    <property type="entry name" value="PAS"/>
</dbReference>
<protein>
    <recommendedName>
        <fullName evidence="2">histidine kinase</fullName>
        <ecNumber evidence="2">2.7.13.3</ecNumber>
    </recommendedName>
</protein>
<evidence type="ECO:0000313" key="8">
    <source>
        <dbReference type="EMBL" id="QGY00684.1"/>
    </source>
</evidence>
<feature type="domain" description="PAC" evidence="6">
    <location>
        <begin position="87"/>
        <end position="139"/>
    </location>
</feature>
<dbReference type="InterPro" id="IPR035965">
    <property type="entry name" value="PAS-like_dom_sf"/>
</dbReference>
<organism evidence="8 9">
    <name type="scientific">Methylobacterium mesophilicum SR1.6/6</name>
    <dbReference type="NCBI Taxonomy" id="908290"/>
    <lineage>
        <taxon>Bacteria</taxon>
        <taxon>Pseudomonadati</taxon>
        <taxon>Pseudomonadota</taxon>
        <taxon>Alphaproteobacteria</taxon>
        <taxon>Hyphomicrobiales</taxon>
        <taxon>Methylobacteriaceae</taxon>
        <taxon>Methylobacterium</taxon>
    </lineage>
</organism>
<evidence type="ECO:0000256" key="5">
    <source>
        <dbReference type="ARBA" id="ARBA00022777"/>
    </source>
</evidence>
<evidence type="ECO:0000256" key="1">
    <source>
        <dbReference type="ARBA" id="ARBA00000085"/>
    </source>
</evidence>
<keyword evidence="3" id="KW-0597">Phosphoprotein</keyword>
<dbReference type="SUPFAM" id="SSF55785">
    <property type="entry name" value="PYP-like sensor domain (PAS domain)"/>
    <property type="match status" value="2"/>
</dbReference>
<dbReference type="PANTHER" id="PTHR43304">
    <property type="entry name" value="PHYTOCHROME-LIKE PROTEIN CPH1"/>
    <property type="match status" value="1"/>
</dbReference>
<dbReference type="InterPro" id="IPR001610">
    <property type="entry name" value="PAC"/>
</dbReference>
<dbReference type="GO" id="GO:0004673">
    <property type="term" value="F:protein histidine kinase activity"/>
    <property type="evidence" value="ECO:0007669"/>
    <property type="project" value="UniProtKB-EC"/>
</dbReference>